<proteinExistence type="inferred from homology"/>
<protein>
    <recommendedName>
        <fullName evidence="3">Chaperone protein TorD</fullName>
    </recommendedName>
</protein>
<dbReference type="Proteomes" id="UP000000684">
    <property type="component" value="Chromosome"/>
</dbReference>
<dbReference type="OrthoDB" id="7849731at2"/>
<dbReference type="eggNOG" id="COG3381">
    <property type="taxonomic scope" value="Bacteria"/>
</dbReference>
<dbReference type="GO" id="GO:0005737">
    <property type="term" value="C:cytoplasm"/>
    <property type="evidence" value="ECO:0007669"/>
    <property type="project" value="UniProtKB-SubCell"/>
</dbReference>
<dbReference type="InterPro" id="IPR020945">
    <property type="entry name" value="DMSO/NO3_reduct_chaperone"/>
</dbReference>
<dbReference type="GO" id="GO:0051259">
    <property type="term" value="P:protein complex oligomerization"/>
    <property type="evidence" value="ECO:0007669"/>
    <property type="project" value="InterPro"/>
</dbReference>
<keyword evidence="1 3" id="KW-0963">Cytoplasm</keyword>
<gene>
    <name evidence="3" type="primary">torD</name>
    <name evidence="4" type="ordered locus">Sfri_1993</name>
</gene>
<comment type="similarity">
    <text evidence="3">Belongs to the TorD/DmsD family. TorD subfamily.</text>
</comment>
<dbReference type="STRING" id="318167.Sfri_1993"/>
<dbReference type="EMBL" id="CP000447">
    <property type="protein sequence ID" value="ABI71839.1"/>
    <property type="molecule type" value="Genomic_DNA"/>
</dbReference>
<evidence type="ECO:0000256" key="2">
    <source>
        <dbReference type="ARBA" id="ARBA00023186"/>
    </source>
</evidence>
<dbReference type="HOGENOM" id="CLU_077650_4_0_6"/>
<evidence type="ECO:0000313" key="4">
    <source>
        <dbReference type="EMBL" id="ABI71839.1"/>
    </source>
</evidence>
<keyword evidence="2 3" id="KW-0143">Chaperone</keyword>
<dbReference type="NCBIfam" id="NF003442">
    <property type="entry name" value="PRK04976.1"/>
    <property type="match status" value="1"/>
</dbReference>
<dbReference type="Pfam" id="PF02613">
    <property type="entry name" value="Nitrate_red_del"/>
    <property type="match status" value="1"/>
</dbReference>
<dbReference type="PANTHER" id="PTHR34227">
    <property type="entry name" value="CHAPERONE PROTEIN YCDY"/>
    <property type="match status" value="1"/>
</dbReference>
<organism evidence="4 5">
    <name type="scientific">Shewanella frigidimarina (strain NCIMB 400)</name>
    <dbReference type="NCBI Taxonomy" id="318167"/>
    <lineage>
        <taxon>Bacteria</taxon>
        <taxon>Pseudomonadati</taxon>
        <taxon>Pseudomonadota</taxon>
        <taxon>Gammaproteobacteria</taxon>
        <taxon>Alteromonadales</taxon>
        <taxon>Shewanellaceae</taxon>
        <taxon>Shewanella</taxon>
    </lineage>
</organism>
<dbReference type="InterPro" id="IPR036411">
    <property type="entry name" value="TorD-like_sf"/>
</dbReference>
<dbReference type="KEGG" id="sfr:Sfri_1993"/>
<dbReference type="SUPFAM" id="SSF89155">
    <property type="entry name" value="TorD-like"/>
    <property type="match status" value="1"/>
</dbReference>
<dbReference type="PANTHER" id="PTHR34227:SF11">
    <property type="entry name" value="CHAPERONE PROTEIN TORD"/>
    <property type="match status" value="1"/>
</dbReference>
<dbReference type="AlphaFoldDB" id="Q082H6"/>
<comment type="subcellular location">
    <subcellularLocation>
        <location evidence="3">Cytoplasm</location>
    </subcellularLocation>
</comment>
<keyword evidence="5" id="KW-1185">Reference proteome</keyword>
<name>Q082H6_SHEFN</name>
<dbReference type="HAMAP" id="MF_01150">
    <property type="entry name" value="TorD"/>
    <property type="match status" value="1"/>
</dbReference>
<evidence type="ECO:0000256" key="3">
    <source>
        <dbReference type="HAMAP-Rule" id="MF_01150"/>
    </source>
</evidence>
<dbReference type="Gene3D" id="1.20.1280.20">
    <property type="entry name" value="HscB, C-terminal domain"/>
    <property type="match status" value="1"/>
</dbReference>
<dbReference type="GO" id="GO:0006457">
    <property type="term" value="P:protein folding"/>
    <property type="evidence" value="ECO:0007669"/>
    <property type="project" value="UniProtKB-UniRule"/>
</dbReference>
<dbReference type="Gene3D" id="1.20.120.1820">
    <property type="match status" value="1"/>
</dbReference>
<accession>Q082H6</accession>
<sequence>MNDKILYNTPMNQGRSMVYKLLSSLFAKELDQQLLQELTASQAQAFFAQLASDPLLSQDIETINSVLNSTLNSVNTDHALLELAADYCGLFLVGTKHSASPYASLYLNDNAVAKDDILLFGEQHQQMQTYLKQSQLTVQSEFPEPSDHIAVILAYVAHQACACDDNTQLSFIRQYLHAWLPRFVDRLTSVDTGQFYSAIAHLTLAWVESDCVGLKGAQ</sequence>
<evidence type="ECO:0000256" key="1">
    <source>
        <dbReference type="ARBA" id="ARBA00022490"/>
    </source>
</evidence>
<comment type="function">
    <text evidence="3">Involved in the biogenesis of TorA. Acts on TorA before the insertion of the molybdenum cofactor and, as a result, probably favors a conformation of the apoenzyme that is competent for acquiring the cofactor.</text>
</comment>
<reference evidence="4 5" key="1">
    <citation type="submission" date="2006-08" db="EMBL/GenBank/DDBJ databases">
        <title>Complete sequence of Shewanella frigidimarina NCIMB 400.</title>
        <authorList>
            <consortium name="US DOE Joint Genome Institute"/>
            <person name="Copeland A."/>
            <person name="Lucas S."/>
            <person name="Lapidus A."/>
            <person name="Barry K."/>
            <person name="Detter J.C."/>
            <person name="Glavina del Rio T."/>
            <person name="Hammon N."/>
            <person name="Israni S."/>
            <person name="Dalin E."/>
            <person name="Tice H."/>
            <person name="Pitluck S."/>
            <person name="Fredrickson J.K."/>
            <person name="Kolker E."/>
            <person name="McCuel L.A."/>
            <person name="DiChristina T."/>
            <person name="Nealson K.H."/>
            <person name="Newman D."/>
            <person name="Tiedje J.M."/>
            <person name="Zhou J."/>
            <person name="Romine M.F."/>
            <person name="Culley D.E."/>
            <person name="Serres M."/>
            <person name="Chertkov O."/>
            <person name="Brettin T."/>
            <person name="Bruce D."/>
            <person name="Han C."/>
            <person name="Tapia R."/>
            <person name="Gilna P."/>
            <person name="Schmutz J."/>
            <person name="Larimer F."/>
            <person name="Land M."/>
            <person name="Hauser L."/>
            <person name="Kyrpides N."/>
            <person name="Mikhailova N."/>
            <person name="Richardson P."/>
        </authorList>
    </citation>
    <scope>NUCLEOTIDE SEQUENCE [LARGE SCALE GENOMIC DNA]</scope>
    <source>
        <strain evidence="4 5">NCIMB 400</strain>
    </source>
</reference>
<evidence type="ECO:0000313" key="5">
    <source>
        <dbReference type="Proteomes" id="UP000000684"/>
    </source>
</evidence>
<dbReference type="InterPro" id="IPR036386">
    <property type="entry name" value="HscB_C_sf"/>
</dbReference>
<dbReference type="InterPro" id="IPR023069">
    <property type="entry name" value="Chaperone_TorD"/>
</dbReference>
<dbReference type="InterPro" id="IPR050289">
    <property type="entry name" value="TorD/DmsD_chaperones"/>
</dbReference>